<feature type="transmembrane region" description="Helical" evidence="8">
    <location>
        <begin position="240"/>
        <end position="261"/>
    </location>
</feature>
<gene>
    <name evidence="10" type="ORF">AFE02nite_33710</name>
</gene>
<protein>
    <recommendedName>
        <fullName evidence="8">Transport permease protein</fullName>
    </recommendedName>
</protein>
<dbReference type="PROSITE" id="PS51012">
    <property type="entry name" value="ABC_TM2"/>
    <property type="match status" value="1"/>
</dbReference>
<keyword evidence="7 8" id="KW-0472">Membrane</keyword>
<comment type="subcellular location">
    <subcellularLocation>
        <location evidence="1 8">Cell membrane</location>
        <topology evidence="1 8">Multi-pass membrane protein</topology>
    </subcellularLocation>
</comment>
<dbReference type="OrthoDB" id="9789409at2"/>
<dbReference type="PANTHER" id="PTHR30413:SF10">
    <property type="entry name" value="CAPSULE POLYSACCHARIDE EXPORT INNER-MEMBRANE PROTEIN CTRC"/>
    <property type="match status" value="1"/>
</dbReference>
<evidence type="ECO:0000256" key="3">
    <source>
        <dbReference type="ARBA" id="ARBA00022448"/>
    </source>
</evidence>
<comment type="similarity">
    <text evidence="2 8">Belongs to the ABC-2 integral membrane protein family.</text>
</comment>
<feature type="transmembrane region" description="Helical" evidence="8">
    <location>
        <begin position="33"/>
        <end position="60"/>
    </location>
</feature>
<evidence type="ECO:0000256" key="4">
    <source>
        <dbReference type="ARBA" id="ARBA00022475"/>
    </source>
</evidence>
<name>A0A511Z2G5_9CELL</name>
<feature type="transmembrane region" description="Helical" evidence="8">
    <location>
        <begin position="179"/>
        <end position="198"/>
    </location>
</feature>
<evidence type="ECO:0000256" key="8">
    <source>
        <dbReference type="RuleBase" id="RU361157"/>
    </source>
</evidence>
<dbReference type="GO" id="GO:0005886">
    <property type="term" value="C:plasma membrane"/>
    <property type="evidence" value="ECO:0007669"/>
    <property type="project" value="UniProtKB-SubCell"/>
</dbReference>
<dbReference type="AlphaFoldDB" id="A0A511Z2G5"/>
<evidence type="ECO:0000256" key="1">
    <source>
        <dbReference type="ARBA" id="ARBA00004651"/>
    </source>
</evidence>
<keyword evidence="3 8" id="KW-0813">Transport</keyword>
<dbReference type="InterPro" id="IPR047817">
    <property type="entry name" value="ABC2_TM_bact-type"/>
</dbReference>
<proteinExistence type="inferred from homology"/>
<keyword evidence="6 8" id="KW-1133">Transmembrane helix</keyword>
<keyword evidence="5 8" id="KW-0812">Transmembrane</keyword>
<keyword evidence="11" id="KW-1185">Reference proteome</keyword>
<evidence type="ECO:0000256" key="7">
    <source>
        <dbReference type="ARBA" id="ARBA00023136"/>
    </source>
</evidence>
<dbReference type="Proteomes" id="UP000321484">
    <property type="component" value="Unassembled WGS sequence"/>
</dbReference>
<reference evidence="10 11" key="1">
    <citation type="submission" date="2019-07" db="EMBL/GenBank/DDBJ databases">
        <title>Whole genome shotgun sequence of Actinotalea fermentans NBRC 105374.</title>
        <authorList>
            <person name="Hosoyama A."/>
            <person name="Uohara A."/>
            <person name="Ohji S."/>
            <person name="Ichikawa N."/>
        </authorList>
    </citation>
    <scope>NUCLEOTIDE SEQUENCE [LARGE SCALE GENOMIC DNA]</scope>
    <source>
        <strain evidence="10 11">NBRC 105374</strain>
    </source>
</reference>
<evidence type="ECO:0000256" key="2">
    <source>
        <dbReference type="ARBA" id="ARBA00007783"/>
    </source>
</evidence>
<dbReference type="GO" id="GO:0015920">
    <property type="term" value="P:lipopolysaccharide transport"/>
    <property type="evidence" value="ECO:0007669"/>
    <property type="project" value="TreeGrafter"/>
</dbReference>
<dbReference type="EMBL" id="BJYK01000015">
    <property type="protein sequence ID" value="GEN81637.1"/>
    <property type="molecule type" value="Genomic_DNA"/>
</dbReference>
<dbReference type="Pfam" id="PF01061">
    <property type="entry name" value="ABC2_membrane"/>
    <property type="match status" value="1"/>
</dbReference>
<evidence type="ECO:0000256" key="6">
    <source>
        <dbReference type="ARBA" id="ARBA00022989"/>
    </source>
</evidence>
<feature type="domain" description="ABC transmembrane type-2" evidence="9">
    <location>
        <begin position="34"/>
        <end position="264"/>
    </location>
</feature>
<evidence type="ECO:0000313" key="11">
    <source>
        <dbReference type="Proteomes" id="UP000321484"/>
    </source>
</evidence>
<accession>A0A511Z2G5</accession>
<evidence type="ECO:0000313" key="10">
    <source>
        <dbReference type="EMBL" id="GEN81637.1"/>
    </source>
</evidence>
<evidence type="ECO:0000256" key="5">
    <source>
        <dbReference type="ARBA" id="ARBA00022692"/>
    </source>
</evidence>
<feature type="transmembrane region" description="Helical" evidence="8">
    <location>
        <begin position="153"/>
        <end position="172"/>
    </location>
</feature>
<keyword evidence="4 8" id="KW-1003">Cell membrane</keyword>
<evidence type="ECO:0000259" key="9">
    <source>
        <dbReference type="PROSITE" id="PS51012"/>
    </source>
</evidence>
<sequence length="272" mass="30025">MRSVRYTPPLWRQWNLVWNFAQRDLKSKFKGSALGWAWSLIVPLATLGIYTVVFSFIFRAEPPDLGNGRDGVFVLFLFAGLTAWTFLASSINGGISGLIGTGALLKKIYFPPYAPVLGAVVAVGVQSLIELGLFLSVLLVLGNVGWSWLLVPVWAAVFTTFTVSLAVIFAVLNVTMRDLAHLVTIALQLLFYATPIIYPLTLVPEHWHSVPLRVLIEWTPFSQFIQVFRGLTYGLDAGSWMSWLTMVAWAALALGIAALVVRRRGGDLGEEL</sequence>
<dbReference type="RefSeq" id="WP_146820097.1">
    <property type="nucleotide sequence ID" value="NZ_BJYK01000015.1"/>
</dbReference>
<feature type="transmembrane region" description="Helical" evidence="8">
    <location>
        <begin position="117"/>
        <end position="141"/>
    </location>
</feature>
<dbReference type="GO" id="GO:0140359">
    <property type="term" value="F:ABC-type transporter activity"/>
    <property type="evidence" value="ECO:0007669"/>
    <property type="project" value="InterPro"/>
</dbReference>
<feature type="transmembrane region" description="Helical" evidence="8">
    <location>
        <begin position="72"/>
        <end position="105"/>
    </location>
</feature>
<dbReference type="InterPro" id="IPR013525">
    <property type="entry name" value="ABC2_TM"/>
</dbReference>
<organism evidence="10 11">
    <name type="scientific">Actinotalea fermentans</name>
    <dbReference type="NCBI Taxonomy" id="43671"/>
    <lineage>
        <taxon>Bacteria</taxon>
        <taxon>Bacillati</taxon>
        <taxon>Actinomycetota</taxon>
        <taxon>Actinomycetes</taxon>
        <taxon>Micrococcales</taxon>
        <taxon>Cellulomonadaceae</taxon>
        <taxon>Actinotalea</taxon>
    </lineage>
</organism>
<comment type="caution">
    <text evidence="10">The sequence shown here is derived from an EMBL/GenBank/DDBJ whole genome shotgun (WGS) entry which is preliminary data.</text>
</comment>
<dbReference type="PANTHER" id="PTHR30413">
    <property type="entry name" value="INNER MEMBRANE TRANSPORT PERMEASE"/>
    <property type="match status" value="1"/>
</dbReference>